<comment type="caution">
    <text evidence="6">The sequence shown here is derived from an EMBL/GenBank/DDBJ whole genome shotgun (WGS) entry which is preliminary data.</text>
</comment>
<evidence type="ECO:0000256" key="5">
    <source>
        <dbReference type="SAM" id="MobiDB-lite"/>
    </source>
</evidence>
<feature type="region of interest" description="Disordered" evidence="5">
    <location>
        <begin position="1"/>
        <end position="94"/>
    </location>
</feature>
<dbReference type="Proteomes" id="UP001149165">
    <property type="component" value="Unassembled WGS sequence"/>
</dbReference>
<keyword evidence="3" id="KW-0804">Transcription</keyword>
<reference evidence="6" key="1">
    <citation type="submission" date="2022-11" db="EMBL/GenBank/DDBJ databases">
        <authorList>
            <person name="Petersen C."/>
        </authorList>
    </citation>
    <scope>NUCLEOTIDE SEQUENCE</scope>
    <source>
        <strain evidence="6">IBT 30069</strain>
    </source>
</reference>
<evidence type="ECO:0000313" key="7">
    <source>
        <dbReference type="Proteomes" id="UP001149165"/>
    </source>
</evidence>
<keyword evidence="2" id="KW-0238">DNA-binding</keyword>
<dbReference type="InterPro" id="IPR036864">
    <property type="entry name" value="Zn2-C6_fun-type_DNA-bd_sf"/>
</dbReference>
<keyword evidence="4" id="KW-0539">Nucleus</keyword>
<keyword evidence="7" id="KW-1185">Reference proteome</keyword>
<keyword evidence="1" id="KW-0805">Transcription regulation</keyword>
<dbReference type="GO" id="GO:0000981">
    <property type="term" value="F:DNA-binding transcription factor activity, RNA polymerase II-specific"/>
    <property type="evidence" value="ECO:0007669"/>
    <property type="project" value="InterPro"/>
</dbReference>
<accession>A0A9W9FX13</accession>
<reference evidence="6" key="2">
    <citation type="journal article" date="2023" name="IMA Fungus">
        <title>Comparative genomic study of the Penicillium genus elucidates a diverse pangenome and 15 lateral gene transfer events.</title>
        <authorList>
            <person name="Petersen C."/>
            <person name="Sorensen T."/>
            <person name="Nielsen M.R."/>
            <person name="Sondergaard T.E."/>
            <person name="Sorensen J.L."/>
            <person name="Fitzpatrick D.A."/>
            <person name="Frisvad J.C."/>
            <person name="Nielsen K.L."/>
        </authorList>
    </citation>
    <scope>NUCLEOTIDE SEQUENCE</scope>
    <source>
        <strain evidence="6">IBT 30069</strain>
    </source>
</reference>
<dbReference type="OrthoDB" id="4227365at2759"/>
<organism evidence="6 7">
    <name type="scientific">Penicillium angulare</name>
    <dbReference type="NCBI Taxonomy" id="116970"/>
    <lineage>
        <taxon>Eukaryota</taxon>
        <taxon>Fungi</taxon>
        <taxon>Dikarya</taxon>
        <taxon>Ascomycota</taxon>
        <taxon>Pezizomycotina</taxon>
        <taxon>Eurotiomycetes</taxon>
        <taxon>Eurotiomycetidae</taxon>
        <taxon>Eurotiales</taxon>
        <taxon>Aspergillaceae</taxon>
        <taxon>Penicillium</taxon>
    </lineage>
</organism>
<evidence type="ECO:0000313" key="6">
    <source>
        <dbReference type="EMBL" id="KAJ5108009.1"/>
    </source>
</evidence>
<dbReference type="GO" id="GO:0003677">
    <property type="term" value="F:DNA binding"/>
    <property type="evidence" value="ECO:0007669"/>
    <property type="project" value="UniProtKB-KW"/>
</dbReference>
<dbReference type="EMBL" id="JAPQKH010000003">
    <property type="protein sequence ID" value="KAJ5108009.1"/>
    <property type="molecule type" value="Genomic_DNA"/>
</dbReference>
<evidence type="ECO:0000256" key="1">
    <source>
        <dbReference type="ARBA" id="ARBA00023015"/>
    </source>
</evidence>
<evidence type="ECO:0000256" key="4">
    <source>
        <dbReference type="ARBA" id="ARBA00023242"/>
    </source>
</evidence>
<dbReference type="InterPro" id="IPR001138">
    <property type="entry name" value="Zn2Cys6_DnaBD"/>
</dbReference>
<sequence>MPYDDFYLYPNELHPSFQQPEPLPLRPSELQPTTTPGWHNSFSNVEVPPSMRRPSDASPIEYDFCAGDPLNPKKDYQEKRERSQSELDQQKEEIRQLKEYGGACDRCYKSKKKCGPSSPCPPCRANKRKCVRRGSSISGHKDTHSSDADISSSPSVEPPVETQVIEETLDTMQPGPWEPQLIPSIDGTYCDDDAGCSQESKG</sequence>
<feature type="compositionally biased region" description="Polar residues" evidence="5">
    <location>
        <begin position="30"/>
        <end position="44"/>
    </location>
</feature>
<proteinExistence type="predicted"/>
<dbReference type="SUPFAM" id="SSF57701">
    <property type="entry name" value="Zn2/Cys6 DNA-binding domain"/>
    <property type="match status" value="1"/>
</dbReference>
<dbReference type="GO" id="GO:0008270">
    <property type="term" value="F:zinc ion binding"/>
    <property type="evidence" value="ECO:0007669"/>
    <property type="project" value="InterPro"/>
</dbReference>
<evidence type="ECO:0000256" key="3">
    <source>
        <dbReference type="ARBA" id="ARBA00023163"/>
    </source>
</evidence>
<feature type="compositionally biased region" description="Basic and acidic residues" evidence="5">
    <location>
        <begin position="71"/>
        <end position="94"/>
    </location>
</feature>
<evidence type="ECO:0000256" key="2">
    <source>
        <dbReference type="ARBA" id="ARBA00023125"/>
    </source>
</evidence>
<evidence type="ECO:0008006" key="8">
    <source>
        <dbReference type="Google" id="ProtNLM"/>
    </source>
</evidence>
<protein>
    <recommendedName>
        <fullName evidence="8">Zn(2)-C6 fungal-type domain-containing protein</fullName>
    </recommendedName>
</protein>
<gene>
    <name evidence="6" type="ORF">N7456_004684</name>
</gene>
<dbReference type="AlphaFoldDB" id="A0A9W9FX13"/>
<feature type="region of interest" description="Disordered" evidence="5">
    <location>
        <begin position="110"/>
        <end position="202"/>
    </location>
</feature>
<name>A0A9W9FX13_9EURO</name>
<dbReference type="Gene3D" id="4.10.240.10">
    <property type="entry name" value="Zn(2)-C6 fungal-type DNA-binding domain"/>
    <property type="match status" value="1"/>
</dbReference>
<feature type="compositionally biased region" description="Low complexity" evidence="5">
    <location>
        <begin position="148"/>
        <end position="161"/>
    </location>
</feature>
<dbReference type="CDD" id="cd00067">
    <property type="entry name" value="GAL4"/>
    <property type="match status" value="1"/>
</dbReference>